<reference evidence="7" key="1">
    <citation type="submission" date="2018-07" db="EMBL/GenBank/DDBJ databases">
        <title>Complete genome sequence of Sphingomonas bisphenolicum strain AO1, a bisphenol A degradative bacterium isolated from Japanese farm field.</title>
        <authorList>
            <person name="Murakami M."/>
            <person name="Koh M."/>
            <person name="Koba S."/>
            <person name="Matsumura Y."/>
        </authorList>
    </citation>
    <scope>NUCLEOTIDE SEQUENCE</scope>
    <source>
        <strain evidence="7">AO1</strain>
    </source>
</reference>
<keyword evidence="5" id="KW-0949">S-adenosyl-L-methionine</keyword>
<evidence type="ECO:0000256" key="2">
    <source>
        <dbReference type="ARBA" id="ARBA00012534"/>
    </source>
</evidence>
<dbReference type="InterPro" id="IPR022642">
    <property type="entry name" value="CheR_C"/>
</dbReference>
<dbReference type="Gene3D" id="3.40.50.150">
    <property type="entry name" value="Vaccinia Virus protein VP39"/>
    <property type="match status" value="1"/>
</dbReference>
<dbReference type="RefSeq" id="WP_261935085.1">
    <property type="nucleotide sequence ID" value="NZ_AP018817.1"/>
</dbReference>
<dbReference type="PANTHER" id="PTHR24422">
    <property type="entry name" value="CHEMOTAXIS PROTEIN METHYLTRANSFERASE"/>
    <property type="match status" value="1"/>
</dbReference>
<dbReference type="Pfam" id="PF03705">
    <property type="entry name" value="CheR_N"/>
    <property type="match status" value="1"/>
</dbReference>
<gene>
    <name evidence="7" type="ORF">SBA_ch1_30990</name>
</gene>
<accession>A0ABN5WF45</accession>
<evidence type="ECO:0000313" key="8">
    <source>
        <dbReference type="Proteomes" id="UP001059971"/>
    </source>
</evidence>
<evidence type="ECO:0000256" key="3">
    <source>
        <dbReference type="ARBA" id="ARBA00022603"/>
    </source>
</evidence>
<comment type="catalytic activity">
    <reaction evidence="1">
        <text>L-glutamyl-[protein] + S-adenosyl-L-methionine = [protein]-L-glutamate 5-O-methyl ester + S-adenosyl-L-homocysteine</text>
        <dbReference type="Rhea" id="RHEA:24452"/>
        <dbReference type="Rhea" id="RHEA-COMP:10208"/>
        <dbReference type="Rhea" id="RHEA-COMP:10311"/>
        <dbReference type="ChEBI" id="CHEBI:29973"/>
        <dbReference type="ChEBI" id="CHEBI:57856"/>
        <dbReference type="ChEBI" id="CHEBI:59789"/>
        <dbReference type="ChEBI" id="CHEBI:82795"/>
        <dbReference type="EC" id="2.1.1.80"/>
    </reaction>
</comment>
<dbReference type="SUPFAM" id="SSF53335">
    <property type="entry name" value="S-adenosyl-L-methionine-dependent methyltransferases"/>
    <property type="match status" value="1"/>
</dbReference>
<evidence type="ECO:0000313" key="7">
    <source>
        <dbReference type="EMBL" id="BBF70899.1"/>
    </source>
</evidence>
<dbReference type="Gene3D" id="1.10.155.10">
    <property type="entry name" value="Chemotaxis receptor methyltransferase CheR, N-terminal domain"/>
    <property type="match status" value="1"/>
</dbReference>
<dbReference type="EMBL" id="AP018817">
    <property type="protein sequence ID" value="BBF70899.1"/>
    <property type="molecule type" value="Genomic_DNA"/>
</dbReference>
<dbReference type="SMART" id="SM00138">
    <property type="entry name" value="MeTrc"/>
    <property type="match status" value="1"/>
</dbReference>
<dbReference type="InterPro" id="IPR050903">
    <property type="entry name" value="Bact_Chemotaxis_MeTrfase"/>
</dbReference>
<dbReference type="SUPFAM" id="SSF47757">
    <property type="entry name" value="Chemotaxis receptor methyltransferase CheR, N-terminal domain"/>
    <property type="match status" value="1"/>
</dbReference>
<name>A0ABN5WF45_9SPHN</name>
<dbReference type="PANTHER" id="PTHR24422:SF10">
    <property type="entry name" value="CHEMOTAXIS PROTEIN METHYLTRANSFERASE 2"/>
    <property type="match status" value="1"/>
</dbReference>
<evidence type="ECO:0000259" key="6">
    <source>
        <dbReference type="PROSITE" id="PS50123"/>
    </source>
</evidence>
<dbReference type="PROSITE" id="PS50123">
    <property type="entry name" value="CHER"/>
    <property type="match status" value="1"/>
</dbReference>
<dbReference type="PRINTS" id="PR00996">
    <property type="entry name" value="CHERMTFRASE"/>
</dbReference>
<evidence type="ECO:0000256" key="1">
    <source>
        <dbReference type="ARBA" id="ARBA00001541"/>
    </source>
</evidence>
<dbReference type="GO" id="GO:0008168">
    <property type="term" value="F:methyltransferase activity"/>
    <property type="evidence" value="ECO:0007669"/>
    <property type="project" value="UniProtKB-KW"/>
</dbReference>
<organism evidence="7 8">
    <name type="scientific">Sphingomonas bisphenolicum</name>
    <dbReference type="NCBI Taxonomy" id="296544"/>
    <lineage>
        <taxon>Bacteria</taxon>
        <taxon>Pseudomonadati</taxon>
        <taxon>Pseudomonadota</taxon>
        <taxon>Alphaproteobacteria</taxon>
        <taxon>Sphingomonadales</taxon>
        <taxon>Sphingomonadaceae</taxon>
        <taxon>Sphingomonas</taxon>
    </lineage>
</organism>
<dbReference type="Proteomes" id="UP001059971">
    <property type="component" value="Chromosome 1"/>
</dbReference>
<dbReference type="InterPro" id="IPR029063">
    <property type="entry name" value="SAM-dependent_MTases_sf"/>
</dbReference>
<dbReference type="InterPro" id="IPR022641">
    <property type="entry name" value="CheR_N"/>
</dbReference>
<dbReference type="InterPro" id="IPR000780">
    <property type="entry name" value="CheR_MeTrfase"/>
</dbReference>
<dbReference type="CDD" id="cd02440">
    <property type="entry name" value="AdoMet_MTases"/>
    <property type="match status" value="1"/>
</dbReference>
<sequence length="284" mass="32252">MSDITRPAEAPDISISPGELQKVTAWIYRWTGMTFGEGKRYYIERRIAERIGKTGCRDTRAYLLLLGSDPKERQLLTNAFTINETYFYREEHQFAALANEILPAIITTKRPGDLIRIWSVPCSTGDEAYSIALWLLENWPLVDAYNVEIVGSDIDTKAVEAALAGRFAARALQRLPEKLLTAYFEPEHGHRRKIIDDLRESVRFTAANLFDAASLADLGRFDVIFCRNLLIYFDDASRLIAADNLHDRLVPGGYLCLGHSESMARISDRFDLVRLSDAIVYRRA</sequence>
<dbReference type="InterPro" id="IPR036804">
    <property type="entry name" value="CheR_N_sf"/>
</dbReference>
<keyword evidence="3 7" id="KW-0489">Methyltransferase</keyword>
<proteinExistence type="predicted"/>
<evidence type="ECO:0000256" key="4">
    <source>
        <dbReference type="ARBA" id="ARBA00022679"/>
    </source>
</evidence>
<feature type="domain" description="CheR-type methyltransferase" evidence="6">
    <location>
        <begin position="8"/>
        <end position="284"/>
    </location>
</feature>
<keyword evidence="4" id="KW-0808">Transferase</keyword>
<dbReference type="EC" id="2.1.1.80" evidence="2"/>
<keyword evidence="8" id="KW-1185">Reference proteome</keyword>
<evidence type="ECO:0000256" key="5">
    <source>
        <dbReference type="ARBA" id="ARBA00022691"/>
    </source>
</evidence>
<dbReference type="Pfam" id="PF01739">
    <property type="entry name" value="CheR"/>
    <property type="match status" value="1"/>
</dbReference>
<protein>
    <recommendedName>
        <fullName evidence="2">protein-glutamate O-methyltransferase</fullName>
        <ecNumber evidence="2">2.1.1.80</ecNumber>
    </recommendedName>
</protein>
<dbReference type="GO" id="GO:0032259">
    <property type="term" value="P:methylation"/>
    <property type="evidence" value="ECO:0007669"/>
    <property type="project" value="UniProtKB-KW"/>
</dbReference>